<evidence type="ECO:0000256" key="3">
    <source>
        <dbReference type="SAM" id="Coils"/>
    </source>
</evidence>
<dbReference type="EMBL" id="BMAO01006684">
    <property type="protein sequence ID" value="GFR10538.1"/>
    <property type="molecule type" value="Genomic_DNA"/>
</dbReference>
<evidence type="ECO:0000256" key="1">
    <source>
        <dbReference type="ARBA" id="ARBA00004123"/>
    </source>
</evidence>
<dbReference type="OrthoDB" id="6431357at2759"/>
<evidence type="ECO:0000313" key="4">
    <source>
        <dbReference type="EMBL" id="GFR10538.1"/>
    </source>
</evidence>
<accession>A0A8X6J561</accession>
<dbReference type="GO" id="GO:0006397">
    <property type="term" value="P:mRNA processing"/>
    <property type="evidence" value="ECO:0007669"/>
    <property type="project" value="InterPro"/>
</dbReference>
<protein>
    <submittedName>
        <fullName evidence="4">Uncharacterized protein</fullName>
    </submittedName>
</protein>
<comment type="caution">
    <text evidence="4">The sequence shown here is derived from an EMBL/GenBank/DDBJ whole genome shotgun (WGS) entry which is preliminary data.</text>
</comment>
<evidence type="ECO:0000313" key="5">
    <source>
        <dbReference type="Proteomes" id="UP000887116"/>
    </source>
</evidence>
<keyword evidence="2" id="KW-0539">Nucleus</keyword>
<proteinExistence type="predicted"/>
<keyword evidence="3" id="KW-0175">Coiled coil</keyword>
<dbReference type="InterPro" id="IPR008501">
    <property type="entry name" value="THOC7/Mft1"/>
</dbReference>
<dbReference type="GO" id="GO:0000445">
    <property type="term" value="C:THO complex part of transcription export complex"/>
    <property type="evidence" value="ECO:0007669"/>
    <property type="project" value="InterPro"/>
</dbReference>
<sequence length="155" mass="17914">MLAEYCSEGYKKLTAIVNNLQLHCSKSAETQKANARQIKAYDEQYAAIEKNIAALRKIHAETLIHLNHARKARAKKMQYEGIAKIILQLPDRKESMKRLEEIQGIIDILKSEKDILSNKSEEQQKHMSLLLTSAIEMKNKLQEEEREDWDSCESD</sequence>
<organism evidence="4 5">
    <name type="scientific">Trichonephila clavata</name>
    <name type="common">Joro spider</name>
    <name type="synonym">Nephila clavata</name>
    <dbReference type="NCBI Taxonomy" id="2740835"/>
    <lineage>
        <taxon>Eukaryota</taxon>
        <taxon>Metazoa</taxon>
        <taxon>Ecdysozoa</taxon>
        <taxon>Arthropoda</taxon>
        <taxon>Chelicerata</taxon>
        <taxon>Arachnida</taxon>
        <taxon>Araneae</taxon>
        <taxon>Araneomorphae</taxon>
        <taxon>Entelegynae</taxon>
        <taxon>Araneoidea</taxon>
        <taxon>Nephilidae</taxon>
        <taxon>Trichonephila</taxon>
    </lineage>
</organism>
<dbReference type="Pfam" id="PF05615">
    <property type="entry name" value="THOC7"/>
    <property type="match status" value="1"/>
</dbReference>
<comment type="subcellular location">
    <subcellularLocation>
        <location evidence="1">Nucleus</location>
    </subcellularLocation>
</comment>
<reference evidence="4" key="1">
    <citation type="submission" date="2020-07" db="EMBL/GenBank/DDBJ databases">
        <title>Multicomponent nature underlies the extraordinary mechanical properties of spider dragline silk.</title>
        <authorList>
            <person name="Kono N."/>
            <person name="Nakamura H."/>
            <person name="Mori M."/>
            <person name="Yoshida Y."/>
            <person name="Ohtoshi R."/>
            <person name="Malay A.D."/>
            <person name="Moran D.A.P."/>
            <person name="Tomita M."/>
            <person name="Numata K."/>
            <person name="Arakawa K."/>
        </authorList>
    </citation>
    <scope>NUCLEOTIDE SEQUENCE</scope>
</reference>
<name>A0A8X6J561_TRICU</name>
<gene>
    <name evidence="4" type="ORF">TNCT_662511</name>
</gene>
<evidence type="ECO:0000256" key="2">
    <source>
        <dbReference type="ARBA" id="ARBA00023242"/>
    </source>
</evidence>
<feature type="coiled-coil region" evidence="3">
    <location>
        <begin position="99"/>
        <end position="147"/>
    </location>
</feature>
<dbReference type="Proteomes" id="UP000887116">
    <property type="component" value="Unassembled WGS sequence"/>
</dbReference>
<dbReference type="AlphaFoldDB" id="A0A8X6J561"/>
<keyword evidence="5" id="KW-1185">Reference proteome</keyword>